<feature type="binding site" evidence="2">
    <location>
        <position position="67"/>
    </location>
    <ligand>
        <name>Mg(2+)</name>
        <dbReference type="ChEBI" id="CHEBI:18420"/>
        <label>4</label>
    </ligand>
</feature>
<dbReference type="eggNOG" id="COG0611">
    <property type="taxonomic scope" value="Bacteria"/>
</dbReference>
<feature type="binding site" evidence="2">
    <location>
        <position position="198"/>
    </location>
    <ligand>
        <name>Mg(2+)</name>
        <dbReference type="ChEBI" id="CHEBI:18420"/>
        <label>3</label>
    </ligand>
</feature>
<dbReference type="GO" id="GO:0009228">
    <property type="term" value="P:thiamine biosynthetic process"/>
    <property type="evidence" value="ECO:0007669"/>
    <property type="project" value="UniProtKB-KW"/>
</dbReference>
<comment type="catalytic activity">
    <reaction evidence="2">
        <text>thiamine phosphate + ATP = thiamine diphosphate + ADP</text>
        <dbReference type="Rhea" id="RHEA:15913"/>
        <dbReference type="ChEBI" id="CHEBI:30616"/>
        <dbReference type="ChEBI" id="CHEBI:37575"/>
        <dbReference type="ChEBI" id="CHEBI:58937"/>
        <dbReference type="ChEBI" id="CHEBI:456216"/>
        <dbReference type="EC" id="2.7.4.16"/>
    </reaction>
</comment>
<organism evidence="5 6">
    <name type="scientific">Sphingomonas taxi</name>
    <dbReference type="NCBI Taxonomy" id="1549858"/>
    <lineage>
        <taxon>Bacteria</taxon>
        <taxon>Pseudomonadati</taxon>
        <taxon>Pseudomonadota</taxon>
        <taxon>Alphaproteobacteria</taxon>
        <taxon>Sphingomonadales</taxon>
        <taxon>Sphingomonadaceae</taxon>
        <taxon>Sphingomonas</taxon>
    </lineage>
</organism>
<dbReference type="EMBL" id="CP009571">
    <property type="protein sequence ID" value="AIT06590.1"/>
    <property type="molecule type" value="Genomic_DNA"/>
</dbReference>
<dbReference type="HAMAP" id="MF_02128">
    <property type="entry name" value="TMP_kinase"/>
    <property type="match status" value="1"/>
</dbReference>
<dbReference type="PIRSF" id="PIRSF005303">
    <property type="entry name" value="Thiam_monoph_kin"/>
    <property type="match status" value="1"/>
</dbReference>
<evidence type="ECO:0000259" key="4">
    <source>
        <dbReference type="Pfam" id="PF02769"/>
    </source>
</evidence>
<dbReference type="Gene3D" id="3.30.1330.10">
    <property type="entry name" value="PurM-like, N-terminal domain"/>
    <property type="match status" value="1"/>
</dbReference>
<dbReference type="NCBIfam" id="TIGR01379">
    <property type="entry name" value="thiL"/>
    <property type="match status" value="1"/>
</dbReference>
<keyword evidence="2" id="KW-0547">Nucleotide-binding</keyword>
<feature type="binding site" evidence="2">
    <location>
        <position position="39"/>
    </location>
    <ligand>
        <name>Mg(2+)</name>
        <dbReference type="ChEBI" id="CHEBI:18420"/>
        <label>2</label>
    </ligand>
</feature>
<protein>
    <recommendedName>
        <fullName evidence="2">Thiamine-monophosphate kinase</fullName>
        <shortName evidence="2">TMP kinase</shortName>
        <shortName evidence="2">Thiamine-phosphate kinase</shortName>
        <ecNumber evidence="2">2.7.4.16</ecNumber>
    </recommendedName>
</protein>
<dbReference type="UniPathway" id="UPA00060">
    <property type="reaction ID" value="UER00142"/>
</dbReference>
<evidence type="ECO:0000259" key="3">
    <source>
        <dbReference type="Pfam" id="PF00586"/>
    </source>
</evidence>
<dbReference type="PANTHER" id="PTHR30270">
    <property type="entry name" value="THIAMINE-MONOPHOSPHATE KINASE"/>
    <property type="match status" value="1"/>
</dbReference>
<evidence type="ECO:0000313" key="5">
    <source>
        <dbReference type="EMBL" id="AIT06590.1"/>
    </source>
</evidence>
<comment type="pathway">
    <text evidence="2">Cofactor biosynthesis; thiamine diphosphate biosynthesis; thiamine diphosphate from thiamine phosphate: step 1/1.</text>
</comment>
<feature type="binding site" evidence="2">
    <location>
        <position position="112"/>
    </location>
    <ligand>
        <name>Mg(2+)</name>
        <dbReference type="ChEBI" id="CHEBI:18420"/>
        <label>1</label>
    </ligand>
</feature>
<dbReference type="HOGENOM" id="CLU_046964_3_0_5"/>
<dbReference type="PANTHER" id="PTHR30270:SF0">
    <property type="entry name" value="THIAMINE-MONOPHOSPHATE KINASE"/>
    <property type="match status" value="1"/>
</dbReference>
<keyword evidence="6" id="KW-1185">Reference proteome</keyword>
<feature type="binding site" evidence="2">
    <location>
        <position position="25"/>
    </location>
    <ligand>
        <name>Mg(2+)</name>
        <dbReference type="ChEBI" id="CHEBI:18420"/>
        <label>4</label>
    </ligand>
</feature>
<dbReference type="Pfam" id="PF00586">
    <property type="entry name" value="AIRS"/>
    <property type="match status" value="1"/>
</dbReference>
<dbReference type="EC" id="2.7.4.16" evidence="2"/>
<dbReference type="InterPro" id="IPR016188">
    <property type="entry name" value="PurM-like_N"/>
</dbReference>
<comment type="miscellaneous">
    <text evidence="2">Reaction mechanism of ThiL seems to utilize a direct, inline transfer of the gamma-phosphate of ATP to TMP rather than a phosphorylated enzyme intermediate.</text>
</comment>
<feature type="binding site" evidence="2">
    <location>
        <position position="37"/>
    </location>
    <ligand>
        <name>Mg(2+)</name>
        <dbReference type="ChEBI" id="CHEBI:18420"/>
        <label>4</label>
    </ligand>
</feature>
<gene>
    <name evidence="2" type="primary">thiL</name>
    <name evidence="5" type="ORF">MC45_09645</name>
</gene>
<evidence type="ECO:0000256" key="1">
    <source>
        <dbReference type="ARBA" id="ARBA00022977"/>
    </source>
</evidence>
<keyword evidence="2 5" id="KW-0418">Kinase</keyword>
<dbReference type="InterPro" id="IPR006283">
    <property type="entry name" value="ThiL-like"/>
</dbReference>
<feature type="binding site" evidence="2">
    <location>
        <position position="200"/>
    </location>
    <ligand>
        <name>ATP</name>
        <dbReference type="ChEBI" id="CHEBI:30616"/>
    </ligand>
</feature>
<dbReference type="STRING" id="1549858.MC45_09645"/>
<feature type="binding site" evidence="2">
    <location>
        <position position="281"/>
    </location>
    <ligand>
        <name>substrate</name>
    </ligand>
</feature>
<keyword evidence="1 2" id="KW-0784">Thiamine biosynthesis</keyword>
<feature type="binding site" evidence="2">
    <location>
        <position position="250"/>
    </location>
    <ligand>
        <name>substrate</name>
    </ligand>
</feature>
<keyword evidence="2" id="KW-0808">Transferase</keyword>
<dbReference type="SUPFAM" id="SSF55326">
    <property type="entry name" value="PurM N-terminal domain-like"/>
    <property type="match status" value="1"/>
</dbReference>
<feature type="binding site" evidence="2">
    <location>
        <position position="38"/>
    </location>
    <ligand>
        <name>Mg(2+)</name>
        <dbReference type="ChEBI" id="CHEBI:18420"/>
        <label>1</label>
    </ligand>
</feature>
<name>A0A097EG96_9SPHN</name>
<feature type="binding site" evidence="2">
    <location>
        <begin position="111"/>
        <end position="112"/>
    </location>
    <ligand>
        <name>ATP</name>
        <dbReference type="ChEBI" id="CHEBI:30616"/>
    </ligand>
</feature>
<feature type="binding site" evidence="2">
    <location>
        <position position="39"/>
    </location>
    <ligand>
        <name>Mg(2+)</name>
        <dbReference type="ChEBI" id="CHEBI:18420"/>
        <label>1</label>
    </ligand>
</feature>
<dbReference type="InterPro" id="IPR036676">
    <property type="entry name" value="PurM-like_C_sf"/>
</dbReference>
<feature type="domain" description="PurM-like C-terminal" evidence="4">
    <location>
        <begin position="143"/>
        <end position="230"/>
    </location>
</feature>
<accession>A0A097EG96</accession>
<reference evidence="5 6" key="1">
    <citation type="submission" date="2014-09" db="EMBL/GenBank/DDBJ databases">
        <title>Using Illumina technology Improving SMRT sequencing Genome Assembly by RASTools.</title>
        <authorList>
            <person name="Zhou Y."/>
            <person name="Ma T."/>
            <person name="Liu T."/>
        </authorList>
    </citation>
    <scope>NUCLEOTIDE SEQUENCE [LARGE SCALE GENOMIC DNA]</scope>
    <source>
        <strain evidence="5 6">ATCC 55669</strain>
    </source>
</reference>
<dbReference type="InterPro" id="IPR036921">
    <property type="entry name" value="PurM-like_N_sf"/>
</dbReference>
<proteinExistence type="inferred from homology"/>
<keyword evidence="2" id="KW-0460">Magnesium</keyword>
<dbReference type="GO" id="GO:0009229">
    <property type="term" value="P:thiamine diphosphate biosynthetic process"/>
    <property type="evidence" value="ECO:0007669"/>
    <property type="project" value="UniProtKB-UniRule"/>
</dbReference>
<evidence type="ECO:0000256" key="2">
    <source>
        <dbReference type="HAMAP-Rule" id="MF_02128"/>
    </source>
</evidence>
<dbReference type="RefSeq" id="WP_038662366.1">
    <property type="nucleotide sequence ID" value="NZ_CP009571.1"/>
</dbReference>
<dbReference type="GO" id="GO:0009030">
    <property type="term" value="F:thiamine-phosphate kinase activity"/>
    <property type="evidence" value="ECO:0007669"/>
    <property type="project" value="UniProtKB-UniRule"/>
</dbReference>
<evidence type="ECO:0000313" key="6">
    <source>
        <dbReference type="Proteomes" id="UP000033200"/>
    </source>
</evidence>
<dbReference type="Pfam" id="PF02769">
    <property type="entry name" value="AIRS_C"/>
    <property type="match status" value="1"/>
</dbReference>
<feature type="binding site" evidence="2">
    <location>
        <position position="67"/>
    </location>
    <ligand>
        <name>Mg(2+)</name>
        <dbReference type="ChEBI" id="CHEBI:18420"/>
        <label>3</label>
    </ligand>
</feature>
<dbReference type="KEGG" id="stax:MC45_09645"/>
<feature type="domain" description="PurM-like N-terminal" evidence="3">
    <location>
        <begin position="33"/>
        <end position="130"/>
    </location>
</feature>
<keyword evidence="2" id="KW-0067">ATP-binding</keyword>
<dbReference type="GO" id="GO:0005524">
    <property type="term" value="F:ATP binding"/>
    <property type="evidence" value="ECO:0007669"/>
    <property type="project" value="UniProtKB-UniRule"/>
</dbReference>
<sequence>MTETDFLTALRALPLHPAARGLRDDTARLLHVPLVVTTDTLVEGVHFLSDDTPQDVAWKLVATNLSDIAGKGAKPDGILLNYPLSDDGWDRAFLAGLAEVLTACGTSLLGGDTVTLPKGAPRVLTVTAFGCDTPAPPRGGAGENDALWVTGTIGDAGAGLAIAQGADGPPELAARYRRPTPRLAEGRVLSRIAHAMMDVSDGLLIDAARMGEASSLAVHLDLAAVPLSAPYRAFAGDDRAARLAAATAGDDYELLFAMPANVVPPVVATRLGRFARGSGLYLHDAGEPLPLPARLGFDH</sequence>
<comment type="similarity">
    <text evidence="2">Belongs to the thiamine-monophosphate kinase family.</text>
</comment>
<dbReference type="InterPro" id="IPR010918">
    <property type="entry name" value="PurM-like_C_dom"/>
</dbReference>
<feature type="binding site" evidence="2">
    <location>
        <position position="46"/>
    </location>
    <ligand>
        <name>substrate</name>
    </ligand>
</feature>
<keyword evidence="2" id="KW-0479">Metal-binding</keyword>
<feature type="binding site" evidence="2">
    <location>
        <position position="67"/>
    </location>
    <ligand>
        <name>Mg(2+)</name>
        <dbReference type="ChEBI" id="CHEBI:18420"/>
        <label>2</label>
    </ligand>
</feature>
<dbReference type="Proteomes" id="UP000033200">
    <property type="component" value="Chromosome"/>
</dbReference>
<dbReference type="AlphaFoldDB" id="A0A097EG96"/>
<comment type="function">
    <text evidence="2">Catalyzes the ATP-dependent phosphorylation of thiamine-monophosphate (TMP) to form thiamine-pyrophosphate (TPP), the active form of vitamin B1.</text>
</comment>
<dbReference type="Gene3D" id="3.90.650.10">
    <property type="entry name" value="PurM-like C-terminal domain"/>
    <property type="match status" value="1"/>
</dbReference>
<dbReference type="GO" id="GO:0000287">
    <property type="term" value="F:magnesium ion binding"/>
    <property type="evidence" value="ECO:0007669"/>
    <property type="project" value="UniProtKB-UniRule"/>
</dbReference>
<feature type="binding site" evidence="2">
    <location>
        <position position="138"/>
    </location>
    <ligand>
        <name>ATP</name>
        <dbReference type="ChEBI" id="CHEBI:30616"/>
    </ligand>
</feature>
<dbReference type="CDD" id="cd02194">
    <property type="entry name" value="ThiL"/>
    <property type="match status" value="1"/>
</dbReference>
<feature type="binding site" evidence="2">
    <location>
        <position position="201"/>
    </location>
    <ligand>
        <name>Mg(2+)</name>
        <dbReference type="ChEBI" id="CHEBI:18420"/>
        <label>5</label>
    </ligand>
</feature>
<comment type="caution">
    <text evidence="2">Lacks conserved residue(s) required for the propagation of feature annotation.</text>
</comment>
<dbReference type="SUPFAM" id="SSF56042">
    <property type="entry name" value="PurM C-terminal domain-like"/>
    <property type="match status" value="1"/>
</dbReference>
<feature type="binding site" evidence="2">
    <location>
        <position position="25"/>
    </location>
    <ligand>
        <name>Mg(2+)</name>
        <dbReference type="ChEBI" id="CHEBI:18420"/>
        <label>3</label>
    </ligand>
</feature>